<protein>
    <submittedName>
        <fullName evidence="1">Uncharacterized protein</fullName>
    </submittedName>
</protein>
<reference evidence="1 2" key="1">
    <citation type="journal article" date="2024" name="Commun. Biol.">
        <title>Comparative genomic analysis of thermophilic fungi reveals convergent evolutionary adaptations and gene losses.</title>
        <authorList>
            <person name="Steindorff A.S."/>
            <person name="Aguilar-Pontes M.V."/>
            <person name="Robinson A.J."/>
            <person name="Andreopoulos B."/>
            <person name="LaButti K."/>
            <person name="Kuo A."/>
            <person name="Mondo S."/>
            <person name="Riley R."/>
            <person name="Otillar R."/>
            <person name="Haridas S."/>
            <person name="Lipzen A."/>
            <person name="Grimwood J."/>
            <person name="Schmutz J."/>
            <person name="Clum A."/>
            <person name="Reid I.D."/>
            <person name="Moisan M.C."/>
            <person name="Butler G."/>
            <person name="Nguyen T.T.M."/>
            <person name="Dewar K."/>
            <person name="Conant G."/>
            <person name="Drula E."/>
            <person name="Henrissat B."/>
            <person name="Hansel C."/>
            <person name="Singer S."/>
            <person name="Hutchinson M.I."/>
            <person name="de Vries R.P."/>
            <person name="Natvig D.O."/>
            <person name="Powell A.J."/>
            <person name="Tsang A."/>
            <person name="Grigoriev I.V."/>
        </authorList>
    </citation>
    <scope>NUCLEOTIDE SEQUENCE [LARGE SCALE GENOMIC DNA]</scope>
    <source>
        <strain evidence="1 2">ATCC 24622</strain>
    </source>
</reference>
<comment type="caution">
    <text evidence="1">The sequence shown here is derived from an EMBL/GenBank/DDBJ whole genome shotgun (WGS) entry which is preliminary data.</text>
</comment>
<sequence>MNSLASRAAATLAVRDGAAAVLLPNRGAPVQSSTALLHQVCAKGRPGSLP</sequence>
<dbReference type="Proteomes" id="UP001586593">
    <property type="component" value="Unassembled WGS sequence"/>
</dbReference>
<evidence type="ECO:0000313" key="1">
    <source>
        <dbReference type="EMBL" id="KAL1860387.1"/>
    </source>
</evidence>
<name>A0ABR3WEV3_9PEZI</name>
<dbReference type="EMBL" id="JAZHXJ010000466">
    <property type="protein sequence ID" value="KAL1860387.1"/>
    <property type="molecule type" value="Genomic_DNA"/>
</dbReference>
<keyword evidence="2" id="KW-1185">Reference proteome</keyword>
<accession>A0ABR3WEV3</accession>
<organism evidence="1 2">
    <name type="scientific">Phialemonium thermophilum</name>
    <dbReference type="NCBI Taxonomy" id="223376"/>
    <lineage>
        <taxon>Eukaryota</taxon>
        <taxon>Fungi</taxon>
        <taxon>Dikarya</taxon>
        <taxon>Ascomycota</taxon>
        <taxon>Pezizomycotina</taxon>
        <taxon>Sordariomycetes</taxon>
        <taxon>Sordariomycetidae</taxon>
        <taxon>Cephalothecales</taxon>
        <taxon>Cephalothecaceae</taxon>
        <taxon>Phialemonium</taxon>
    </lineage>
</organism>
<gene>
    <name evidence="1" type="ORF">VTK73DRAFT_7369</name>
</gene>
<proteinExistence type="predicted"/>
<evidence type="ECO:0000313" key="2">
    <source>
        <dbReference type="Proteomes" id="UP001586593"/>
    </source>
</evidence>